<evidence type="ECO:0000256" key="5">
    <source>
        <dbReference type="ARBA" id="ARBA00022673"/>
    </source>
</evidence>
<comment type="subcellular location">
    <subcellularLocation>
        <location evidence="1">Cell membrane</location>
        <topology evidence="1">Multi-pass membrane protein</topology>
    </subcellularLocation>
</comment>
<dbReference type="Gene3D" id="1.25.40.20">
    <property type="entry name" value="Ankyrin repeat-containing domain"/>
    <property type="match status" value="1"/>
</dbReference>
<feature type="region of interest" description="Disordered" evidence="15">
    <location>
        <begin position="94"/>
        <end position="113"/>
    </location>
</feature>
<dbReference type="SMART" id="SM00248">
    <property type="entry name" value="ANK"/>
    <property type="match status" value="5"/>
</dbReference>
<sequence length="792" mass="90398">MGNTLHHGGIHDAVKDQANQQGESPDKAKRYPLYELVDLKGGGELVKLTRESLFSDEKSRLLNQTIRDKVGPFLYNEGAGKKVPIKQLIMARNRDRMRTRPQEDKKKTGGFGLGQKTNSVSALMDPVSNEQDGQWREVCWDLEKRGSVGETILHLCFLNGTQVHNELAKKLVYVFPKLVNDIYVSEEYYGEAPLHMAIVGEDLGMVRYFVNHGAIVTERCCGNFFTPEDQKGTREDSLEHEWVKVSMETNYEGYTYWGEYPLTFAACLEQKEMFNLLRKAGANPNLADNNGNTVLHHMVIQDKPKMYNLALESGASPCIKNRQGLTPLTLASKLGRKKMFQHILETEREVYWTYGEVTCAAYNLTDLDTITPTGEINKRSALSLIIQGDKSKHLDMIDGLIYNLLRAKWKTYARYSFYQRFVAFLIYLIFLTAAFFLRPRVSLGTTVQTVNETDENGTAVLVNQSVYDPCYLQVMVTPQDKARLAMEILTLVGAVLVLMFAAMEIYHQGLRTFLTGLLTAPAKTLYVISCVFVVMMIPGRAACAPEYEDVVCILTICTTTPYFLFFFRGFKLVGPFVVMIYKMLKGDILRFLIIYAVFVLAFSQVMFVIFRAARSSLTYNQFTDPVESIMGMIVMSFGEFGDMYETFDHIRHPFLAKAVFVLYMGLVTILLINMLIAMMGNTYQSIQETRKEWLRQWAQIVLVMEQSLSSDQLKKQQLKYSQPLSSQNKVDHTGISDAEQRRGFVERFHNVEDEEELRVKKEKLQKHMDVLFNKRDGRWLPSDKAGPVNKNV</sequence>
<evidence type="ECO:0000256" key="10">
    <source>
        <dbReference type="ARBA" id="ARBA00023065"/>
    </source>
</evidence>
<dbReference type="Proteomes" id="UP000838412">
    <property type="component" value="Chromosome 3"/>
</dbReference>
<dbReference type="InterPro" id="IPR005821">
    <property type="entry name" value="Ion_trans_dom"/>
</dbReference>
<dbReference type="FunFam" id="1.10.287.70:FF:000132">
    <property type="entry name" value="OSMotic avoidance abnormal family member"/>
    <property type="match status" value="1"/>
</dbReference>
<protein>
    <submittedName>
        <fullName evidence="18">TRPV6 protein</fullName>
    </submittedName>
</protein>
<evidence type="ECO:0000259" key="17">
    <source>
        <dbReference type="Pfam" id="PF00520"/>
    </source>
</evidence>
<evidence type="ECO:0000256" key="7">
    <source>
        <dbReference type="ARBA" id="ARBA00022737"/>
    </source>
</evidence>
<feature type="region of interest" description="Disordered" evidence="15">
    <location>
        <begin position="1"/>
        <end position="29"/>
    </location>
</feature>
<keyword evidence="7" id="KW-0677">Repeat</keyword>
<accession>A0A8J9ZNR6</accession>
<reference evidence="18" key="1">
    <citation type="submission" date="2022-01" db="EMBL/GenBank/DDBJ databases">
        <authorList>
            <person name="Braso-Vives M."/>
        </authorList>
    </citation>
    <scope>NUCLEOTIDE SEQUENCE</scope>
</reference>
<keyword evidence="10" id="KW-0406">Ion transport</keyword>
<evidence type="ECO:0000256" key="3">
    <source>
        <dbReference type="ARBA" id="ARBA00022475"/>
    </source>
</evidence>
<dbReference type="PROSITE" id="PS50297">
    <property type="entry name" value="ANK_REP_REGION"/>
    <property type="match status" value="1"/>
</dbReference>
<dbReference type="GO" id="GO:0005262">
    <property type="term" value="F:calcium channel activity"/>
    <property type="evidence" value="ECO:0007669"/>
    <property type="project" value="UniProtKB-KW"/>
</dbReference>
<dbReference type="SUPFAM" id="SSF48403">
    <property type="entry name" value="Ankyrin repeat"/>
    <property type="match status" value="1"/>
</dbReference>
<dbReference type="PANTHER" id="PTHR10582">
    <property type="entry name" value="TRANSIENT RECEPTOR POTENTIAL ION CHANNEL PROTEIN"/>
    <property type="match status" value="1"/>
</dbReference>
<evidence type="ECO:0000256" key="9">
    <source>
        <dbReference type="ARBA" id="ARBA00022989"/>
    </source>
</evidence>
<dbReference type="GO" id="GO:0005886">
    <property type="term" value="C:plasma membrane"/>
    <property type="evidence" value="ECO:0007669"/>
    <property type="project" value="UniProtKB-SubCell"/>
</dbReference>
<evidence type="ECO:0000256" key="4">
    <source>
        <dbReference type="ARBA" id="ARBA00022568"/>
    </source>
</evidence>
<keyword evidence="12" id="KW-0407">Ion channel</keyword>
<feature type="transmembrane region" description="Helical" evidence="16">
    <location>
        <begin position="417"/>
        <end position="437"/>
    </location>
</feature>
<feature type="repeat" description="ANK" evidence="14">
    <location>
        <begin position="189"/>
        <end position="214"/>
    </location>
</feature>
<evidence type="ECO:0000256" key="12">
    <source>
        <dbReference type="ARBA" id="ARBA00023303"/>
    </source>
</evidence>
<evidence type="ECO:0000256" key="11">
    <source>
        <dbReference type="ARBA" id="ARBA00023136"/>
    </source>
</evidence>
<name>A0A8J9ZNR6_BRALA</name>
<feature type="transmembrane region" description="Helical" evidence="16">
    <location>
        <begin position="484"/>
        <end position="505"/>
    </location>
</feature>
<dbReference type="Gene3D" id="1.10.287.70">
    <property type="match status" value="1"/>
</dbReference>
<keyword evidence="3" id="KW-1003">Cell membrane</keyword>
<keyword evidence="14" id="KW-0040">ANK repeat</keyword>
<keyword evidence="2" id="KW-0813">Transport</keyword>
<feature type="domain" description="Ion transport" evidence="17">
    <location>
        <begin position="482"/>
        <end position="690"/>
    </location>
</feature>
<evidence type="ECO:0000256" key="1">
    <source>
        <dbReference type="ARBA" id="ARBA00004651"/>
    </source>
</evidence>
<dbReference type="AlphaFoldDB" id="A0A8J9ZNR6"/>
<keyword evidence="19" id="KW-1185">Reference proteome</keyword>
<feature type="compositionally biased region" description="Basic and acidic residues" evidence="15">
    <location>
        <begin position="94"/>
        <end position="107"/>
    </location>
</feature>
<evidence type="ECO:0000256" key="6">
    <source>
        <dbReference type="ARBA" id="ARBA00022692"/>
    </source>
</evidence>
<comment type="catalytic activity">
    <reaction evidence="13">
        <text>Ca(2+)(in) = Ca(2+)(out)</text>
        <dbReference type="Rhea" id="RHEA:29671"/>
        <dbReference type="ChEBI" id="CHEBI:29108"/>
    </reaction>
</comment>
<feature type="transmembrane region" description="Helical" evidence="16">
    <location>
        <begin position="550"/>
        <end position="568"/>
    </location>
</feature>
<dbReference type="OrthoDB" id="533508at2759"/>
<evidence type="ECO:0000256" key="15">
    <source>
        <dbReference type="SAM" id="MobiDB-lite"/>
    </source>
</evidence>
<keyword evidence="9 16" id="KW-1133">Transmembrane helix</keyword>
<feature type="transmembrane region" description="Helical" evidence="16">
    <location>
        <begin position="660"/>
        <end position="680"/>
    </location>
</feature>
<keyword evidence="6 16" id="KW-0812">Transmembrane</keyword>
<dbReference type="InterPro" id="IPR002110">
    <property type="entry name" value="Ankyrin_rpt"/>
</dbReference>
<dbReference type="GO" id="GO:0098703">
    <property type="term" value="P:calcium ion import across plasma membrane"/>
    <property type="evidence" value="ECO:0007669"/>
    <property type="project" value="TreeGrafter"/>
</dbReference>
<dbReference type="InterPro" id="IPR036770">
    <property type="entry name" value="Ankyrin_rpt-contain_sf"/>
</dbReference>
<keyword evidence="4" id="KW-0109">Calcium transport</keyword>
<dbReference type="InterPro" id="IPR024862">
    <property type="entry name" value="TRPV"/>
</dbReference>
<dbReference type="EMBL" id="OV696688">
    <property type="protein sequence ID" value="CAH1257593.1"/>
    <property type="molecule type" value="Genomic_DNA"/>
</dbReference>
<keyword evidence="8" id="KW-0106">Calcium</keyword>
<dbReference type="FunFam" id="1.25.40.20:FF:000181">
    <property type="entry name" value="Nanchung, isoform A"/>
    <property type="match status" value="1"/>
</dbReference>
<proteinExistence type="predicted"/>
<gene>
    <name evidence="18" type="primary">TRPV6</name>
    <name evidence="18" type="ORF">BLAG_LOCUS15448</name>
</gene>
<keyword evidence="11 16" id="KW-0472">Membrane</keyword>
<dbReference type="PANTHER" id="PTHR10582:SF28">
    <property type="entry name" value="NANCHUNG, ISOFORM B"/>
    <property type="match status" value="1"/>
</dbReference>
<evidence type="ECO:0000256" key="13">
    <source>
        <dbReference type="ARBA" id="ARBA00036634"/>
    </source>
</evidence>
<evidence type="ECO:0000256" key="14">
    <source>
        <dbReference type="PROSITE-ProRule" id="PRU00023"/>
    </source>
</evidence>
<evidence type="ECO:0000313" key="19">
    <source>
        <dbReference type="Proteomes" id="UP000838412"/>
    </source>
</evidence>
<keyword evidence="5" id="KW-0107">Calcium channel</keyword>
<dbReference type="PROSITE" id="PS50088">
    <property type="entry name" value="ANK_REPEAT"/>
    <property type="match status" value="2"/>
</dbReference>
<feature type="transmembrane region" description="Helical" evidence="16">
    <location>
        <begin position="588"/>
        <end position="610"/>
    </location>
</feature>
<evidence type="ECO:0000313" key="18">
    <source>
        <dbReference type="EMBL" id="CAH1257593.1"/>
    </source>
</evidence>
<evidence type="ECO:0000256" key="16">
    <source>
        <dbReference type="SAM" id="Phobius"/>
    </source>
</evidence>
<feature type="repeat" description="ANK" evidence="14">
    <location>
        <begin position="257"/>
        <end position="289"/>
    </location>
</feature>
<evidence type="ECO:0000256" key="8">
    <source>
        <dbReference type="ARBA" id="ARBA00022837"/>
    </source>
</evidence>
<evidence type="ECO:0000256" key="2">
    <source>
        <dbReference type="ARBA" id="ARBA00022448"/>
    </source>
</evidence>
<dbReference type="Pfam" id="PF12796">
    <property type="entry name" value="Ank_2"/>
    <property type="match status" value="1"/>
</dbReference>
<dbReference type="Pfam" id="PF00520">
    <property type="entry name" value="Ion_trans"/>
    <property type="match status" value="1"/>
</dbReference>
<organism evidence="18 19">
    <name type="scientific">Branchiostoma lanceolatum</name>
    <name type="common">Common lancelet</name>
    <name type="synonym">Amphioxus lanceolatum</name>
    <dbReference type="NCBI Taxonomy" id="7740"/>
    <lineage>
        <taxon>Eukaryota</taxon>
        <taxon>Metazoa</taxon>
        <taxon>Chordata</taxon>
        <taxon>Cephalochordata</taxon>
        <taxon>Leptocardii</taxon>
        <taxon>Amphioxiformes</taxon>
        <taxon>Branchiostomatidae</taxon>
        <taxon>Branchiostoma</taxon>
    </lineage>
</organism>